<keyword evidence="4 10" id="KW-0812">Transmembrane</keyword>
<evidence type="ECO:0000256" key="5">
    <source>
        <dbReference type="ARBA" id="ARBA00022737"/>
    </source>
</evidence>
<dbReference type="PANTHER" id="PTHR45624">
    <property type="entry name" value="MITOCHONDRIAL BASIC AMINO ACIDS TRANSPORTER-RELATED"/>
    <property type="match status" value="1"/>
</dbReference>
<accession>U5DBX9</accession>
<dbReference type="STRING" id="13333.U5DBX9"/>
<dbReference type="GO" id="GO:0005743">
    <property type="term" value="C:mitochondrial inner membrane"/>
    <property type="evidence" value="ECO:0007669"/>
    <property type="project" value="UniProtKB-SubCell"/>
</dbReference>
<keyword evidence="5" id="KW-0677">Repeat</keyword>
<evidence type="ECO:0000256" key="1">
    <source>
        <dbReference type="ARBA" id="ARBA00004448"/>
    </source>
</evidence>
<keyword evidence="7" id="KW-1133">Transmembrane helix</keyword>
<dbReference type="PROSITE" id="PS50920">
    <property type="entry name" value="SOLCAR"/>
    <property type="match status" value="3"/>
</dbReference>
<gene>
    <name evidence="12" type="ORF">AMTR_s00062p00205380</name>
</gene>
<evidence type="ECO:0000256" key="10">
    <source>
        <dbReference type="PROSITE-ProRule" id="PRU00282"/>
    </source>
</evidence>
<name>U5DBX9_AMBTC</name>
<evidence type="ECO:0000256" key="7">
    <source>
        <dbReference type="ARBA" id="ARBA00022989"/>
    </source>
</evidence>
<reference evidence="13" key="1">
    <citation type="journal article" date="2013" name="Science">
        <title>The Amborella genome and the evolution of flowering plants.</title>
        <authorList>
            <consortium name="Amborella Genome Project"/>
        </authorList>
    </citation>
    <scope>NUCLEOTIDE SEQUENCE [LARGE SCALE GENOMIC DNA]</scope>
</reference>
<dbReference type="GO" id="GO:1990575">
    <property type="term" value="P:mitochondrial L-ornithine transmembrane transport"/>
    <property type="evidence" value="ECO:0000318"/>
    <property type="project" value="GO_Central"/>
</dbReference>
<keyword evidence="8" id="KW-0496">Mitochondrion</keyword>
<comment type="subcellular location">
    <subcellularLocation>
        <location evidence="1">Mitochondrion inner membrane</location>
        <topology evidence="1">Multi-pass membrane protein</topology>
    </subcellularLocation>
</comment>
<organism evidence="12 13">
    <name type="scientific">Amborella trichopoda</name>
    <dbReference type="NCBI Taxonomy" id="13333"/>
    <lineage>
        <taxon>Eukaryota</taxon>
        <taxon>Viridiplantae</taxon>
        <taxon>Streptophyta</taxon>
        <taxon>Embryophyta</taxon>
        <taxon>Tracheophyta</taxon>
        <taxon>Spermatophyta</taxon>
        <taxon>Magnoliopsida</taxon>
        <taxon>Amborellales</taxon>
        <taxon>Amborellaceae</taxon>
        <taxon>Amborella</taxon>
    </lineage>
</organism>
<feature type="repeat" description="Solcar" evidence="10">
    <location>
        <begin position="101"/>
        <end position="195"/>
    </location>
</feature>
<dbReference type="Proteomes" id="UP000017836">
    <property type="component" value="Unassembled WGS sequence"/>
</dbReference>
<dbReference type="HOGENOM" id="CLU_015166_16_3_1"/>
<dbReference type="eggNOG" id="KOG0758">
    <property type="taxonomic scope" value="Eukaryota"/>
</dbReference>
<dbReference type="OrthoDB" id="14252at2759"/>
<feature type="repeat" description="Solcar" evidence="10">
    <location>
        <begin position="215"/>
        <end position="299"/>
    </location>
</feature>
<dbReference type="FunFam" id="1.50.40.10:FF:000086">
    <property type="entry name" value="Mitochondrial carrier protein"/>
    <property type="match status" value="1"/>
</dbReference>
<dbReference type="AlphaFoldDB" id="U5DBX9"/>
<dbReference type="EMBL" id="KI392068">
    <property type="protein sequence ID" value="ERN19720.1"/>
    <property type="molecule type" value="Genomic_DNA"/>
</dbReference>
<comment type="similarity">
    <text evidence="2 11">Belongs to the mitochondrial carrier (TC 2.A.29) family.</text>
</comment>
<feature type="repeat" description="Solcar" evidence="10">
    <location>
        <begin position="2"/>
        <end position="91"/>
    </location>
</feature>
<keyword evidence="3 11" id="KW-0813">Transport</keyword>
<evidence type="ECO:0000256" key="8">
    <source>
        <dbReference type="ARBA" id="ARBA00023128"/>
    </source>
</evidence>
<dbReference type="InterPro" id="IPR018108">
    <property type="entry name" value="MCP_transmembrane"/>
</dbReference>
<dbReference type="SUPFAM" id="SSF103506">
    <property type="entry name" value="Mitochondrial carrier"/>
    <property type="match status" value="1"/>
</dbReference>
<evidence type="ECO:0000313" key="12">
    <source>
        <dbReference type="EMBL" id="ERN19720.1"/>
    </source>
</evidence>
<keyword evidence="6" id="KW-0999">Mitochondrion inner membrane</keyword>
<evidence type="ECO:0000256" key="2">
    <source>
        <dbReference type="ARBA" id="ARBA00006375"/>
    </source>
</evidence>
<proteinExistence type="inferred from homology"/>
<dbReference type="Pfam" id="PF00153">
    <property type="entry name" value="Mito_carr"/>
    <property type="match status" value="3"/>
</dbReference>
<evidence type="ECO:0000256" key="3">
    <source>
        <dbReference type="ARBA" id="ARBA00022448"/>
    </source>
</evidence>
<dbReference type="KEGG" id="atr:18448115"/>
<dbReference type="GO" id="GO:0000064">
    <property type="term" value="F:L-ornithine transmembrane transporter activity"/>
    <property type="evidence" value="ECO:0000318"/>
    <property type="project" value="GO_Central"/>
</dbReference>
<sequence>MEEGLKEYAAGFAAGIATVITGHPFDTVKVKLQANNTGLHGKKYRNALHCTAHILRTEGIRGLYKGATSSFIGVSFESSLSFGFYSQAKAALQGEWDSETPRLQTIFPSGAFAGAIISCILCPAELIKCRLQVQGVEPIASQKCQIRYSGPLDCATETIKHEGVKGLFRGGLVTLLREAIGNAVFFSTYEYSRFYMHSQAKSALSSRSQAQDLVLDVGIGIISGGLAGMSFWSVVLPLDVAKTIIQTDKKASRNPFDTLSLVYKRVGIRGCYAGLGPTLTRAFPANAAAIVVWELTAKALGIRPSSN</sequence>
<dbReference type="InterPro" id="IPR050567">
    <property type="entry name" value="Mitochondrial_Carrier"/>
</dbReference>
<evidence type="ECO:0000256" key="4">
    <source>
        <dbReference type="ARBA" id="ARBA00022692"/>
    </source>
</evidence>
<dbReference type="OMA" id="PIDCFRQ"/>
<dbReference type="Gramene" id="ERN19720">
    <property type="protein sequence ID" value="ERN19720"/>
    <property type="gene ID" value="AMTR_s00062p00205380"/>
</dbReference>
<keyword evidence="9 10" id="KW-0472">Membrane</keyword>
<evidence type="ECO:0000256" key="6">
    <source>
        <dbReference type="ARBA" id="ARBA00022792"/>
    </source>
</evidence>
<evidence type="ECO:0000256" key="11">
    <source>
        <dbReference type="RuleBase" id="RU000488"/>
    </source>
</evidence>
<keyword evidence="13" id="KW-1185">Reference proteome</keyword>
<dbReference type="InterPro" id="IPR023395">
    <property type="entry name" value="MCP_dom_sf"/>
</dbReference>
<protein>
    <recommendedName>
        <fullName evidence="14">Mitochondrial arginine transporter BAC1</fullName>
    </recommendedName>
</protein>
<dbReference type="Gene3D" id="1.50.40.10">
    <property type="entry name" value="Mitochondrial carrier domain"/>
    <property type="match status" value="2"/>
</dbReference>
<evidence type="ECO:0000256" key="9">
    <source>
        <dbReference type="ARBA" id="ARBA00023136"/>
    </source>
</evidence>
<evidence type="ECO:0000313" key="13">
    <source>
        <dbReference type="Proteomes" id="UP000017836"/>
    </source>
</evidence>
<evidence type="ECO:0008006" key="14">
    <source>
        <dbReference type="Google" id="ProtNLM"/>
    </source>
</evidence>
<dbReference type="PANTHER" id="PTHR45624:SF15">
    <property type="entry name" value="MITOCHONDRIAL ARGININE TRANSPORTER BAC1"/>
    <property type="match status" value="1"/>
</dbReference>